<evidence type="ECO:0000259" key="3">
    <source>
        <dbReference type="Pfam" id="PF13767"/>
    </source>
</evidence>
<accession>A0A2I1DLU0</accession>
<name>A0A2I1DLU0_9PROT</name>
<feature type="compositionally biased region" description="Polar residues" evidence="1">
    <location>
        <begin position="31"/>
        <end position="48"/>
    </location>
</feature>
<feature type="region of interest" description="Disordered" evidence="1">
    <location>
        <begin position="31"/>
        <end position="75"/>
    </location>
</feature>
<dbReference type="RefSeq" id="WP_101537766.1">
    <property type="nucleotide sequence ID" value="NZ_MXAV01000033.1"/>
</dbReference>
<keyword evidence="2" id="KW-0732">Signal</keyword>
<evidence type="ECO:0000256" key="2">
    <source>
        <dbReference type="SAM" id="SignalP"/>
    </source>
</evidence>
<dbReference type="AlphaFoldDB" id="A0A2I1DLU0"/>
<gene>
    <name evidence="4" type="ORF">B1757_07715</name>
</gene>
<feature type="signal peptide" evidence="2">
    <location>
        <begin position="1"/>
        <end position="24"/>
    </location>
</feature>
<organism evidence="4 5">
    <name type="scientific">Acidithiobacillus marinus</name>
    <dbReference type="NCBI Taxonomy" id="187490"/>
    <lineage>
        <taxon>Bacteria</taxon>
        <taxon>Pseudomonadati</taxon>
        <taxon>Pseudomonadota</taxon>
        <taxon>Acidithiobacillia</taxon>
        <taxon>Acidithiobacillales</taxon>
        <taxon>Acidithiobacillaceae</taxon>
        <taxon>Acidithiobacillus</taxon>
    </lineage>
</organism>
<feature type="chain" id="PRO_5014126680" description="DUF4168 domain-containing protein" evidence="2">
    <location>
        <begin position="25"/>
        <end position="167"/>
    </location>
</feature>
<sequence>MNKIQLNALTAFGLFIFGSSMAFASMSAPTMTPQTQQYSPSMQNRSSHNPPPIASGVQPQSEVLSGSAPMVPTKPSAGPVVSNGEIMHFASALREIAPLSSKMRGEAMQKGVSKSKQQALEHSYARDVQSILAKNDLSTNTYEMLMTKAHDDPQFAKKVETAIKSGA</sequence>
<evidence type="ECO:0000256" key="1">
    <source>
        <dbReference type="SAM" id="MobiDB-lite"/>
    </source>
</evidence>
<proteinExistence type="predicted"/>
<dbReference type="OrthoDB" id="5298560at2"/>
<reference evidence="4 5" key="1">
    <citation type="submission" date="2017-03" db="EMBL/GenBank/DDBJ databases">
        <title>Draft genime sequence of the acidophilic sulfur-oxidizing bacterium Acidithiobacillus sp. SH, isolated from seawater.</title>
        <authorList>
            <person name="Sharmin S."/>
            <person name="Tokuhisa M."/>
            <person name="Kanao T."/>
            <person name="Kamimura K."/>
        </authorList>
    </citation>
    <scope>NUCLEOTIDE SEQUENCE [LARGE SCALE GENOMIC DNA]</scope>
    <source>
        <strain evidence="4 5">SH</strain>
    </source>
</reference>
<evidence type="ECO:0000313" key="5">
    <source>
        <dbReference type="Proteomes" id="UP000234329"/>
    </source>
</evidence>
<dbReference type="Pfam" id="PF13767">
    <property type="entry name" value="DUF4168"/>
    <property type="match status" value="1"/>
</dbReference>
<keyword evidence="5" id="KW-1185">Reference proteome</keyword>
<dbReference type="InterPro" id="IPR025433">
    <property type="entry name" value="DUF4168"/>
</dbReference>
<dbReference type="Proteomes" id="UP000234329">
    <property type="component" value="Unassembled WGS sequence"/>
</dbReference>
<evidence type="ECO:0000313" key="4">
    <source>
        <dbReference type="EMBL" id="PKY10834.1"/>
    </source>
</evidence>
<protein>
    <recommendedName>
        <fullName evidence="3">DUF4168 domain-containing protein</fullName>
    </recommendedName>
</protein>
<comment type="caution">
    <text evidence="4">The sequence shown here is derived from an EMBL/GenBank/DDBJ whole genome shotgun (WGS) entry which is preliminary data.</text>
</comment>
<dbReference type="InParanoid" id="A0A2I1DLU0"/>
<dbReference type="EMBL" id="MXAV01000033">
    <property type="protein sequence ID" value="PKY10834.1"/>
    <property type="molecule type" value="Genomic_DNA"/>
</dbReference>
<feature type="domain" description="DUF4168" evidence="3">
    <location>
        <begin position="82"/>
        <end position="159"/>
    </location>
</feature>